<dbReference type="Pfam" id="PF00440">
    <property type="entry name" value="TetR_N"/>
    <property type="match status" value="1"/>
</dbReference>
<keyword evidence="3" id="KW-0804">Transcription</keyword>
<evidence type="ECO:0000313" key="7">
    <source>
        <dbReference type="Proteomes" id="UP000266482"/>
    </source>
</evidence>
<keyword evidence="1" id="KW-0805">Transcription regulation</keyword>
<gene>
    <name evidence="6" type="ORF">D3P08_25900</name>
</gene>
<dbReference type="GO" id="GO:0000976">
    <property type="term" value="F:transcription cis-regulatory region binding"/>
    <property type="evidence" value="ECO:0007669"/>
    <property type="project" value="TreeGrafter"/>
</dbReference>
<dbReference type="PROSITE" id="PS50977">
    <property type="entry name" value="HTH_TETR_2"/>
    <property type="match status" value="1"/>
</dbReference>
<dbReference type="Proteomes" id="UP000266482">
    <property type="component" value="Unassembled WGS sequence"/>
</dbReference>
<feature type="domain" description="HTH tetR-type" evidence="5">
    <location>
        <begin position="7"/>
        <end position="67"/>
    </location>
</feature>
<dbReference type="PRINTS" id="PR00455">
    <property type="entry name" value="HTHTETR"/>
</dbReference>
<evidence type="ECO:0000256" key="3">
    <source>
        <dbReference type="ARBA" id="ARBA00023163"/>
    </source>
</evidence>
<dbReference type="EMBL" id="QXQA01000026">
    <property type="protein sequence ID" value="RIX46527.1"/>
    <property type="molecule type" value="Genomic_DNA"/>
</dbReference>
<dbReference type="PANTHER" id="PTHR30055:SF234">
    <property type="entry name" value="HTH-TYPE TRANSCRIPTIONAL REGULATOR BETI"/>
    <property type="match status" value="1"/>
</dbReference>
<dbReference type="InterPro" id="IPR009057">
    <property type="entry name" value="Homeodomain-like_sf"/>
</dbReference>
<evidence type="ECO:0000259" key="5">
    <source>
        <dbReference type="PROSITE" id="PS50977"/>
    </source>
</evidence>
<dbReference type="InterPro" id="IPR036271">
    <property type="entry name" value="Tet_transcr_reg_TetR-rel_C_sf"/>
</dbReference>
<proteinExistence type="predicted"/>
<keyword evidence="2 4" id="KW-0238">DNA-binding</keyword>
<protein>
    <submittedName>
        <fullName evidence="6">TetR/AcrR family transcriptional regulator</fullName>
    </submittedName>
</protein>
<dbReference type="InterPro" id="IPR050109">
    <property type="entry name" value="HTH-type_TetR-like_transc_reg"/>
</dbReference>
<dbReference type="SUPFAM" id="SSF48498">
    <property type="entry name" value="Tetracyclin repressor-like, C-terminal domain"/>
    <property type="match status" value="1"/>
</dbReference>
<reference evidence="6 7" key="1">
    <citation type="submission" date="2018-09" db="EMBL/GenBank/DDBJ databases">
        <title>Paenibacillus aracenensis nov. sp. isolated from a cave in southern Spain.</title>
        <authorList>
            <person name="Jurado V."/>
            <person name="Gutierrez-Patricio S."/>
            <person name="Gonzalez-Pimentel J.L."/>
            <person name="Miller A.Z."/>
            <person name="Laiz L."/>
            <person name="Saiz-Jimenez C."/>
        </authorList>
    </citation>
    <scope>NUCLEOTIDE SEQUENCE [LARGE SCALE GENOMIC DNA]</scope>
    <source>
        <strain evidence="6 7">DSM 22867</strain>
    </source>
</reference>
<evidence type="ECO:0000313" key="6">
    <source>
        <dbReference type="EMBL" id="RIX46527.1"/>
    </source>
</evidence>
<feature type="DNA-binding region" description="H-T-H motif" evidence="4">
    <location>
        <begin position="30"/>
        <end position="49"/>
    </location>
</feature>
<sequence>MENQTALDSKSKLMVAAIDLMAEKGYKGVSTKEIASTAGVSEMTLFRNFGSKFNLLEKAVDRYHYSIEFTKIFGEQVTWDLRADLLMISRMYHEMMERNRKLFLIVLKDDELIGIREKAQKHPRTLLELLTNYFTEMQRRKRLIPTDAETQAITFMWMNYGAFMTQLFGASKITNVTLPRFIESSIDLFVKALSPS</sequence>
<dbReference type="PANTHER" id="PTHR30055">
    <property type="entry name" value="HTH-TYPE TRANSCRIPTIONAL REGULATOR RUTR"/>
    <property type="match status" value="1"/>
</dbReference>
<evidence type="ECO:0000256" key="1">
    <source>
        <dbReference type="ARBA" id="ARBA00023015"/>
    </source>
</evidence>
<dbReference type="GO" id="GO:0003700">
    <property type="term" value="F:DNA-binding transcription factor activity"/>
    <property type="evidence" value="ECO:0007669"/>
    <property type="project" value="TreeGrafter"/>
</dbReference>
<comment type="caution">
    <text evidence="6">The sequence shown here is derived from an EMBL/GenBank/DDBJ whole genome shotgun (WGS) entry which is preliminary data.</text>
</comment>
<evidence type="ECO:0000256" key="2">
    <source>
        <dbReference type="ARBA" id="ARBA00023125"/>
    </source>
</evidence>
<evidence type="ECO:0000256" key="4">
    <source>
        <dbReference type="PROSITE-ProRule" id="PRU00335"/>
    </source>
</evidence>
<dbReference type="InterPro" id="IPR001647">
    <property type="entry name" value="HTH_TetR"/>
</dbReference>
<keyword evidence="7" id="KW-1185">Reference proteome</keyword>
<accession>A0A3A1UI45</accession>
<dbReference type="AlphaFoldDB" id="A0A3A1UI45"/>
<name>A0A3A1UI45_9BACL</name>
<dbReference type="Gene3D" id="1.10.357.10">
    <property type="entry name" value="Tetracycline Repressor, domain 2"/>
    <property type="match status" value="1"/>
</dbReference>
<dbReference type="OrthoDB" id="277085at2"/>
<dbReference type="SUPFAM" id="SSF46689">
    <property type="entry name" value="Homeodomain-like"/>
    <property type="match status" value="1"/>
</dbReference>
<organism evidence="6 7">
    <name type="scientific">Paenibacillus nanensis</name>
    <dbReference type="NCBI Taxonomy" id="393251"/>
    <lineage>
        <taxon>Bacteria</taxon>
        <taxon>Bacillati</taxon>
        <taxon>Bacillota</taxon>
        <taxon>Bacilli</taxon>
        <taxon>Bacillales</taxon>
        <taxon>Paenibacillaceae</taxon>
        <taxon>Paenibacillus</taxon>
    </lineage>
</organism>